<evidence type="ECO:0000256" key="1">
    <source>
        <dbReference type="SAM" id="MobiDB-lite"/>
    </source>
</evidence>
<feature type="compositionally biased region" description="Polar residues" evidence="1">
    <location>
        <begin position="866"/>
        <end position="899"/>
    </location>
</feature>
<keyword evidence="3" id="KW-1185">Reference proteome</keyword>
<evidence type="ECO:0000313" key="2">
    <source>
        <dbReference type="EMBL" id="GMM33223.1"/>
    </source>
</evidence>
<feature type="compositionally biased region" description="Basic and acidic residues" evidence="1">
    <location>
        <begin position="1657"/>
        <end position="1666"/>
    </location>
</feature>
<proteinExistence type="predicted"/>
<dbReference type="GeneID" id="90071202"/>
<protein>
    <submittedName>
        <fullName evidence="2">Uncharacterized protein</fullName>
    </submittedName>
</protein>
<dbReference type="RefSeq" id="XP_064850223.1">
    <property type="nucleotide sequence ID" value="XM_064994151.1"/>
</dbReference>
<feature type="region of interest" description="Disordered" evidence="1">
    <location>
        <begin position="864"/>
        <end position="953"/>
    </location>
</feature>
<accession>A0AAV5QGB8</accession>
<sequence length="1837" mass="206964">MLDQESELLFATNISNDQSSLLINLILLKSIKLHQYTTKAPKNDSLNHDNKNLHQLTHLIDTLVALTKHPDIIKSHFNCPTIIKKLLIALDNIADVFVLQCNLSSLSASSLSTSPYLASHSAYIPKPNKSFPKEQNPIKIPLFGWAATTGHTESHDFKILGAKLCLIISNILLINKDVFEKFNLLDIVNMDTGHFQRQDKPILDDLDIQKIFQTYRSAFYPHKLLLNILLLMDVLKISNGIKPAPHSLSPTRKERSPLNVPDLPSSSIDPQSEKYKYLIAPTRLCFLIFYKKIPQYHRKVRNFDLMIIKLINIVIESIRNMLWCYFKQDNSAKQESSGGKANGSDINQDLIIELLKTLYVLLHNYKQNIDFNTGEMLSDSTAGSEEKNSRKSSFFIDQISNVLSLQEQRKIDFNNLHILIIFLSKLLSLDKKFPINKVTTMAKANEEDHSSEQELWTNNVDFSISFYKHFTNLLLALPFKFYCNFFFKSQNVKKKDDETDKIPIMKTIFEYYSIKPIKIFEIVMVGYFGVISYELSNSNLGVRHQPQNMAPVPEHSEGEPILLSTKSKKERKILNVIKDSAIMNIKHNTIASDASAESIGKKKIAGDIKPENVNIIDSITQMNCENFMLFLTLVNFFLKYKNFLKDNINKLKKQIQYNQIKYTKIRDKAKSVRSNSSNENNEKLIDSIQFEKSLEFFQKLNFVTEISDFFEKFLLPGSASNVLDSDIPGNSRKNSVNSTSESLHINLDLFLFRNIQSLTQIRENETKALSAMDIKTNSLNLNQKNSNLSDCAILDDEEDNYGNNSSNIDFDAMANDRSFGDDEDFNVLFKNTTNDADNEAKKTYFSESVKDHRLNKPVHVIRNIIMKSSSRPPKKTTLSDYSATQKCSQRPNYEHSQNVNRHGHSHSHSDSNNDNFDTSQNHFSMFDYNKSIPPSLRDTPVSSSNMPHQKLPNLRKSKSTGILRSIQTKILVSNVSDRRQSEQIETFSSSISSGRKISRVDRGNEALNQPTTPNANLLSDNAVFMNKNSGICFTNEKEEITDIQDTEKGPRRDLEGRKKSATYSGGHKTLTGGPTPFKKFGLSPRKSFSNLYSKYAASVSPSPRSPPPPPLPPSSHVSHLISGQANGEDVYITEGASATDRIRSPKNHQFVRNSNSLPKEPGFIHLKVPSSFALSDPSDISNEKVKKAPLSKMKQSKIELRELLLILACSVEDPNKTLLNNSELISTGVSPSTDGDEFEDSLKAHQKMLLDESNCYKPLMKCCKNPFVNTSIKMMIIQIYFNLITEHTDLPNKLNQNSMKEEQKLAKNQKLDFNLSDKHSFAKSGTFSGNIDEYSEISKIDTNFGLHGASLHNTNTFASPKTGFSSQRVSMISNIDDLTKKSSTINDFFLKFQNLKSLQKFLFIFLGNDLFYLIFMFFQNNHIIDVNEEELRIVTEYLHAISKSRKKEFPQIGSSRLQKEHYNSAISAIKLRQSSVSSNSNLKGVNMDAEKDSAANNIDNIFESHDLDFYAVSDDENEFIKDSSHGYAATEEVIHSSKKESDNSITDSKEIEVYSTEENVSKSRSNLGSFSSRSSQIVSKTKSFLAFRSNSFVSVSTFSSNQKSSKNNKNRSHSAVVNQEWPGRVPISAPVSQSSVMFDRAAGSKFDNFSFQNKQSRHTDISDGHSKPLNIGPVSPNESVTVGSGLKKSFNDIDDSVDPMALIGNDGKNFPDNSGDISPNINMFHANSGDEEDEDASKLLAGPNKSVVMESFDPFNAAGHIDEGGSTPQRHPELRIDSIAETLIPDTGDESKFGSYNISGEFVPPNFCQSSRSSLTSTEKYQEAEKFFNIIEKLSKK</sequence>
<comment type="caution">
    <text evidence="2">The sequence shown here is derived from an EMBL/GenBank/DDBJ whole genome shotgun (WGS) entry which is preliminary data.</text>
</comment>
<organism evidence="2 3">
    <name type="scientific">Saccharomycopsis crataegensis</name>
    <dbReference type="NCBI Taxonomy" id="43959"/>
    <lineage>
        <taxon>Eukaryota</taxon>
        <taxon>Fungi</taxon>
        <taxon>Dikarya</taxon>
        <taxon>Ascomycota</taxon>
        <taxon>Saccharomycotina</taxon>
        <taxon>Saccharomycetes</taxon>
        <taxon>Saccharomycopsidaceae</taxon>
        <taxon>Saccharomycopsis</taxon>
    </lineage>
</organism>
<feature type="region of interest" description="Disordered" evidence="1">
    <location>
        <begin position="245"/>
        <end position="267"/>
    </location>
</feature>
<feature type="region of interest" description="Disordered" evidence="1">
    <location>
        <begin position="1654"/>
        <end position="1683"/>
    </location>
</feature>
<feature type="compositionally biased region" description="Basic and acidic residues" evidence="1">
    <location>
        <begin position="1042"/>
        <end position="1058"/>
    </location>
</feature>
<gene>
    <name evidence="2" type="ORF">DASC09_005480</name>
</gene>
<feature type="region of interest" description="Disordered" evidence="1">
    <location>
        <begin position="1042"/>
        <end position="1079"/>
    </location>
</feature>
<name>A0AAV5QGB8_9ASCO</name>
<dbReference type="EMBL" id="BTFZ01000001">
    <property type="protein sequence ID" value="GMM33223.1"/>
    <property type="molecule type" value="Genomic_DNA"/>
</dbReference>
<feature type="region of interest" description="Disordered" evidence="1">
    <location>
        <begin position="1097"/>
        <end position="1120"/>
    </location>
</feature>
<dbReference type="Proteomes" id="UP001360560">
    <property type="component" value="Unassembled WGS sequence"/>
</dbReference>
<evidence type="ECO:0000313" key="3">
    <source>
        <dbReference type="Proteomes" id="UP001360560"/>
    </source>
</evidence>
<feature type="compositionally biased region" description="Pro residues" evidence="1">
    <location>
        <begin position="1103"/>
        <end position="1113"/>
    </location>
</feature>
<reference evidence="2 3" key="1">
    <citation type="journal article" date="2023" name="Elife">
        <title>Identification of key yeast species and microbe-microbe interactions impacting larval growth of Drosophila in the wild.</title>
        <authorList>
            <person name="Mure A."/>
            <person name="Sugiura Y."/>
            <person name="Maeda R."/>
            <person name="Honda K."/>
            <person name="Sakurai N."/>
            <person name="Takahashi Y."/>
            <person name="Watada M."/>
            <person name="Katoh T."/>
            <person name="Gotoh A."/>
            <person name="Gotoh Y."/>
            <person name="Taniguchi I."/>
            <person name="Nakamura K."/>
            <person name="Hayashi T."/>
            <person name="Katayama T."/>
            <person name="Uemura T."/>
            <person name="Hattori Y."/>
        </authorList>
    </citation>
    <scope>NUCLEOTIDE SEQUENCE [LARGE SCALE GENOMIC DNA]</scope>
    <source>
        <strain evidence="2 3">SC-9</strain>
    </source>
</reference>